<dbReference type="RefSeq" id="WP_183933018.1">
    <property type="nucleotide sequence ID" value="NZ_JACICF010000001.1"/>
</dbReference>
<proteinExistence type="predicted"/>
<dbReference type="AlphaFoldDB" id="A0A839Z0V7"/>
<feature type="compositionally biased region" description="Low complexity" evidence="1">
    <location>
        <begin position="1"/>
        <end position="28"/>
    </location>
</feature>
<reference evidence="3 4" key="1">
    <citation type="submission" date="2020-08" db="EMBL/GenBank/DDBJ databases">
        <title>Genomic Encyclopedia of Type Strains, Phase IV (KMG-IV): sequencing the most valuable type-strain genomes for metagenomic binning, comparative biology and taxonomic classification.</title>
        <authorList>
            <person name="Goeker M."/>
        </authorList>
    </citation>
    <scope>NUCLEOTIDE SEQUENCE [LARGE SCALE GENOMIC DNA]</scope>
    <source>
        <strain evidence="3 4">DSM 24194</strain>
    </source>
</reference>
<evidence type="ECO:0000256" key="2">
    <source>
        <dbReference type="SAM" id="Phobius"/>
    </source>
</evidence>
<feature type="transmembrane region" description="Helical" evidence="2">
    <location>
        <begin position="53"/>
        <end position="71"/>
    </location>
</feature>
<dbReference type="Proteomes" id="UP000578569">
    <property type="component" value="Unassembled WGS sequence"/>
</dbReference>
<comment type="caution">
    <text evidence="3">The sequence shown here is derived from an EMBL/GenBank/DDBJ whole genome shotgun (WGS) entry which is preliminary data.</text>
</comment>
<keyword evidence="2" id="KW-0812">Transmembrane</keyword>
<dbReference type="EMBL" id="JACICF010000001">
    <property type="protein sequence ID" value="MBB3763687.1"/>
    <property type="molecule type" value="Genomic_DNA"/>
</dbReference>
<keyword evidence="2" id="KW-0472">Membrane</keyword>
<feature type="region of interest" description="Disordered" evidence="1">
    <location>
        <begin position="1"/>
        <end position="33"/>
    </location>
</feature>
<gene>
    <name evidence="3" type="ORF">FHS50_000710</name>
</gene>
<evidence type="ECO:0000313" key="4">
    <source>
        <dbReference type="Proteomes" id="UP000578569"/>
    </source>
</evidence>
<sequence>MTNKTTSQQSSQTTSQSKQSESSQNSSTWQNLAERNDFAGQTYRTIRDYPKTSAAIATGVAAAAGAGAFLLNRKKKVGTAFGHASSNDKIVSEVEQINKKGVSDAKS</sequence>
<protein>
    <submittedName>
        <fullName evidence="3">Uncharacterized protein</fullName>
    </submittedName>
</protein>
<evidence type="ECO:0000313" key="3">
    <source>
        <dbReference type="EMBL" id="MBB3763687.1"/>
    </source>
</evidence>
<keyword evidence="4" id="KW-1185">Reference proteome</keyword>
<name>A0A839Z0V7_9SPHN</name>
<accession>A0A839Z0V7</accession>
<organism evidence="3 4">
    <name type="scientific">Sphingomicrobium lutaoense</name>
    <dbReference type="NCBI Taxonomy" id="515949"/>
    <lineage>
        <taxon>Bacteria</taxon>
        <taxon>Pseudomonadati</taxon>
        <taxon>Pseudomonadota</taxon>
        <taxon>Alphaproteobacteria</taxon>
        <taxon>Sphingomonadales</taxon>
        <taxon>Sphingomonadaceae</taxon>
        <taxon>Sphingomicrobium</taxon>
    </lineage>
</organism>
<evidence type="ECO:0000256" key="1">
    <source>
        <dbReference type="SAM" id="MobiDB-lite"/>
    </source>
</evidence>
<keyword evidence="2" id="KW-1133">Transmembrane helix</keyword>